<comment type="similarity">
    <text evidence="1">Belongs to the hemerythrin family.</text>
</comment>
<evidence type="ECO:0000256" key="1">
    <source>
        <dbReference type="ARBA" id="ARBA00010587"/>
    </source>
</evidence>
<keyword evidence="2" id="KW-0561">Oxygen transport</keyword>
<protein>
    <submittedName>
        <fullName evidence="6">Hemerythrin family protein</fullName>
    </submittedName>
</protein>
<name>A0ABU0WPE7_9PROT</name>
<evidence type="ECO:0000313" key="7">
    <source>
        <dbReference type="Proteomes" id="UP001227317"/>
    </source>
</evidence>
<evidence type="ECO:0000256" key="4">
    <source>
        <dbReference type="ARBA" id="ARBA00023004"/>
    </source>
</evidence>
<keyword evidence="7" id="KW-1185">Reference proteome</keyword>
<keyword evidence="2" id="KW-0813">Transport</keyword>
<keyword evidence="4" id="KW-0408">Iron</keyword>
<dbReference type="InterPro" id="IPR012827">
    <property type="entry name" value="Hemerythrin_metal-bd"/>
</dbReference>
<evidence type="ECO:0000256" key="2">
    <source>
        <dbReference type="ARBA" id="ARBA00022621"/>
    </source>
</evidence>
<reference evidence="6 7" key="1">
    <citation type="submission" date="2023-06" db="EMBL/GenBank/DDBJ databases">
        <title>Azospirillum isscasensis sp.nov, a bacterium isolated from rhizosphere soil of rice.</title>
        <authorList>
            <person name="Wang H."/>
        </authorList>
    </citation>
    <scope>NUCLEOTIDE SEQUENCE [LARGE SCALE GENOMIC DNA]</scope>
    <source>
        <strain evidence="6 7">C340-1</strain>
    </source>
</reference>
<evidence type="ECO:0000313" key="6">
    <source>
        <dbReference type="EMBL" id="MDQ2106098.1"/>
    </source>
</evidence>
<comment type="caution">
    <text evidence="6">The sequence shown here is derived from an EMBL/GenBank/DDBJ whole genome shotgun (WGS) entry which is preliminary data.</text>
</comment>
<dbReference type="InterPro" id="IPR016131">
    <property type="entry name" value="Haemerythrin_Fe_BS"/>
</dbReference>
<dbReference type="NCBIfam" id="TIGR02481">
    <property type="entry name" value="hemeryth_dom"/>
    <property type="match status" value="1"/>
</dbReference>
<dbReference type="InterPro" id="IPR035938">
    <property type="entry name" value="Hemerythrin-like_sf"/>
</dbReference>
<dbReference type="SUPFAM" id="SSF47188">
    <property type="entry name" value="Hemerythrin-like"/>
    <property type="match status" value="1"/>
</dbReference>
<dbReference type="EMBL" id="JAUJFI010000200">
    <property type="protein sequence ID" value="MDQ2106098.1"/>
    <property type="molecule type" value="Genomic_DNA"/>
</dbReference>
<evidence type="ECO:0000256" key="3">
    <source>
        <dbReference type="ARBA" id="ARBA00022723"/>
    </source>
</evidence>
<accession>A0ABU0WPE7</accession>
<dbReference type="PANTHER" id="PTHR37164:SF1">
    <property type="entry name" value="BACTERIOHEMERYTHRIN"/>
    <property type="match status" value="1"/>
</dbReference>
<evidence type="ECO:0000259" key="5">
    <source>
        <dbReference type="Pfam" id="PF01814"/>
    </source>
</evidence>
<feature type="domain" description="Hemerythrin-like" evidence="5">
    <location>
        <begin position="4"/>
        <end position="108"/>
    </location>
</feature>
<dbReference type="InterPro" id="IPR050669">
    <property type="entry name" value="Hemerythrin"/>
</dbReference>
<organism evidence="6 7">
    <name type="scientific">Azospirillum isscasi</name>
    <dbReference type="NCBI Taxonomy" id="3053926"/>
    <lineage>
        <taxon>Bacteria</taxon>
        <taxon>Pseudomonadati</taxon>
        <taxon>Pseudomonadota</taxon>
        <taxon>Alphaproteobacteria</taxon>
        <taxon>Rhodospirillales</taxon>
        <taxon>Azospirillaceae</taxon>
        <taxon>Azospirillum</taxon>
    </lineage>
</organism>
<dbReference type="Pfam" id="PF01814">
    <property type="entry name" value="Hemerythrin"/>
    <property type="match status" value="1"/>
</dbReference>
<dbReference type="PROSITE" id="PS00550">
    <property type="entry name" value="HEMERYTHRINS"/>
    <property type="match status" value="1"/>
</dbReference>
<proteinExistence type="inferred from homology"/>
<dbReference type="Proteomes" id="UP001227317">
    <property type="component" value="Unassembled WGS sequence"/>
</dbReference>
<dbReference type="Gene3D" id="1.20.120.50">
    <property type="entry name" value="Hemerythrin-like"/>
    <property type="match status" value="1"/>
</dbReference>
<dbReference type="InterPro" id="IPR012312">
    <property type="entry name" value="Hemerythrin-like"/>
</dbReference>
<gene>
    <name evidence="6" type="ORF">QSG27_25610</name>
</gene>
<keyword evidence="3" id="KW-0479">Metal-binding</keyword>
<dbReference type="CDD" id="cd12107">
    <property type="entry name" value="Hemerythrin"/>
    <property type="match status" value="1"/>
</dbReference>
<sequence>MSVGDEAVDHQHREILSLIAQMTDCAKHPGRREEAFPVLVSLLSCLDEHFAEEERQMNETGYPEADEHRRDHDAMDRTLRTLRASVRSPAELIRSTITILPRWVARHQATLDRNLCRHAALRMGTAPGFRVENRL</sequence>
<dbReference type="PANTHER" id="PTHR37164">
    <property type="entry name" value="BACTERIOHEMERYTHRIN"/>
    <property type="match status" value="1"/>
</dbReference>